<dbReference type="EMBL" id="JAKOGG010000001">
    <property type="protein sequence ID" value="MCS4555010.1"/>
    <property type="molecule type" value="Genomic_DNA"/>
</dbReference>
<evidence type="ECO:0000313" key="3">
    <source>
        <dbReference type="EMBL" id="MCS4555010.1"/>
    </source>
</evidence>
<feature type="transmembrane region" description="Helical" evidence="2">
    <location>
        <begin position="155"/>
        <end position="174"/>
    </location>
</feature>
<dbReference type="PANTHER" id="PTHR33219:SF14">
    <property type="entry name" value="PROTEIN COFACTOR ASSEMBLY OF COMPLEX C SUBUNIT B CCB3, CHLOROPLASTIC-RELATED"/>
    <property type="match status" value="1"/>
</dbReference>
<keyword evidence="4" id="KW-1185">Reference proteome</keyword>
<dbReference type="RefSeq" id="WP_238894381.1">
    <property type="nucleotide sequence ID" value="NZ_JAKOGG010000001.1"/>
</dbReference>
<accession>A0ABT2FFF5</accession>
<reference evidence="4" key="2">
    <citation type="submission" date="2023-07" db="EMBL/GenBank/DDBJ databases">
        <title>Shewanella mangrovi sp. nov., an acetaldehyde- degrading bacterium isolated from mangrove sediment.</title>
        <authorList>
            <person name="Liu Y."/>
        </authorList>
    </citation>
    <scope>NUCLEOTIDE SEQUENCE [LARGE SCALE GENOMIC DNA]</scope>
    <source>
        <strain evidence="4">C32</strain>
    </source>
</reference>
<proteinExistence type="inferred from homology"/>
<feature type="transmembrane region" description="Helical" evidence="2">
    <location>
        <begin position="91"/>
        <end position="115"/>
    </location>
</feature>
<keyword evidence="2" id="KW-0472">Membrane</keyword>
<keyword evidence="2" id="KW-1133">Transmembrane helix</keyword>
<dbReference type="Proteomes" id="UP001201549">
    <property type="component" value="Unassembled WGS sequence"/>
</dbReference>
<dbReference type="PANTHER" id="PTHR33219">
    <property type="entry name" value="YLMG HOMOLOG PROTEIN 2, CHLOROPLASTIC"/>
    <property type="match status" value="1"/>
</dbReference>
<name>A0ABT2FFF5_9GAMM</name>
<feature type="transmembrane region" description="Helical" evidence="2">
    <location>
        <begin position="6"/>
        <end position="26"/>
    </location>
</feature>
<reference evidence="3 4" key="1">
    <citation type="submission" date="2022-02" db="EMBL/GenBank/DDBJ databases">
        <authorList>
            <person name="Zhuang L."/>
        </authorList>
    </citation>
    <scope>NUCLEOTIDE SEQUENCE [LARGE SCALE GENOMIC DNA]</scope>
    <source>
        <strain evidence="3 4">C32</strain>
    </source>
</reference>
<keyword evidence="2" id="KW-0812">Transmembrane</keyword>
<evidence type="ECO:0000256" key="2">
    <source>
        <dbReference type="SAM" id="Phobius"/>
    </source>
</evidence>
<dbReference type="InterPro" id="IPR003425">
    <property type="entry name" value="CCB3/YggT"/>
</dbReference>
<protein>
    <submittedName>
        <fullName evidence="3">YggT family protein</fullName>
    </submittedName>
</protein>
<sequence>MNDPFVFLISTLFDLYLMVVILRIWLQLARADFYNPFSQFIVKATHPIVKPLRRVLPPIGNLDTASVVLALAVVVLKIVLITLIAGGQFDIVAVLLFSIVSVIKQAGVLLFYLLIVRAILSWVSQGRNPFELVLIQLTEPFLTPIRRIIPPMGGLDLSVLVLFILLNFINLLLAQHVPYWAVA</sequence>
<comment type="caution">
    <text evidence="3">The sequence shown here is derived from an EMBL/GenBank/DDBJ whole genome shotgun (WGS) entry which is preliminary data.</text>
</comment>
<dbReference type="Pfam" id="PF02325">
    <property type="entry name" value="CCB3_YggT"/>
    <property type="match status" value="2"/>
</dbReference>
<organism evidence="3 4">
    <name type="scientific">Shewanella electrica</name>
    <dbReference type="NCBI Taxonomy" id="515560"/>
    <lineage>
        <taxon>Bacteria</taxon>
        <taxon>Pseudomonadati</taxon>
        <taxon>Pseudomonadota</taxon>
        <taxon>Gammaproteobacteria</taxon>
        <taxon>Alteromonadales</taxon>
        <taxon>Shewanellaceae</taxon>
        <taxon>Shewanella</taxon>
    </lineage>
</organism>
<feature type="transmembrane region" description="Helical" evidence="2">
    <location>
        <begin position="62"/>
        <end position="85"/>
    </location>
</feature>
<evidence type="ECO:0000256" key="1">
    <source>
        <dbReference type="ARBA" id="ARBA00010894"/>
    </source>
</evidence>
<gene>
    <name evidence="3" type="ORF">L9G74_01000</name>
</gene>
<comment type="similarity">
    <text evidence="1">Belongs to the YggT family.</text>
</comment>
<evidence type="ECO:0000313" key="4">
    <source>
        <dbReference type="Proteomes" id="UP001201549"/>
    </source>
</evidence>